<dbReference type="AlphaFoldDB" id="A0A915CRD1"/>
<name>A0A915CRD1_9BILA</name>
<reference evidence="2" key="1">
    <citation type="submission" date="2022-11" db="UniProtKB">
        <authorList>
            <consortium name="WormBaseParasite"/>
        </authorList>
    </citation>
    <scope>IDENTIFICATION</scope>
</reference>
<dbReference type="WBParaSite" id="jg11828">
    <property type="protein sequence ID" value="jg11828"/>
    <property type="gene ID" value="jg11828"/>
</dbReference>
<keyword evidence="1" id="KW-1185">Reference proteome</keyword>
<protein>
    <submittedName>
        <fullName evidence="2">Uncharacterized protein</fullName>
    </submittedName>
</protein>
<proteinExistence type="predicted"/>
<accession>A0A915CRD1</accession>
<evidence type="ECO:0000313" key="1">
    <source>
        <dbReference type="Proteomes" id="UP000887574"/>
    </source>
</evidence>
<dbReference type="Proteomes" id="UP000887574">
    <property type="component" value="Unplaced"/>
</dbReference>
<sequence>MNITFRQRENLWNTVAIPTASYMGSMLIFGQGQLAHTLKRAGALNTEVRGIMIENDAKQLNTSKDRVFLSSKEMGYGMKSIRDAIENSLVYLLCYIMLEATLYPTRTLLQTFTSRNRRNIQRDVNSILEKYEVFELVRTNPTTGVICVDGKDHTVPVKQRNTSASR</sequence>
<organism evidence="1 2">
    <name type="scientific">Ditylenchus dipsaci</name>
    <dbReference type="NCBI Taxonomy" id="166011"/>
    <lineage>
        <taxon>Eukaryota</taxon>
        <taxon>Metazoa</taxon>
        <taxon>Ecdysozoa</taxon>
        <taxon>Nematoda</taxon>
        <taxon>Chromadorea</taxon>
        <taxon>Rhabditida</taxon>
        <taxon>Tylenchina</taxon>
        <taxon>Tylenchomorpha</taxon>
        <taxon>Sphaerularioidea</taxon>
        <taxon>Anguinidae</taxon>
        <taxon>Anguininae</taxon>
        <taxon>Ditylenchus</taxon>
    </lineage>
</organism>
<evidence type="ECO:0000313" key="2">
    <source>
        <dbReference type="WBParaSite" id="jg11828"/>
    </source>
</evidence>